<dbReference type="PANTHER" id="PTHR33993:SF14">
    <property type="entry name" value="GB|AAF24581.1"/>
    <property type="match status" value="1"/>
</dbReference>
<keyword evidence="3" id="KW-1185">Reference proteome</keyword>
<protein>
    <submittedName>
        <fullName evidence="2">Antigen, putative</fullName>
    </submittedName>
</protein>
<reference evidence="2 3" key="1">
    <citation type="submission" date="2006-02" db="EMBL/GenBank/DDBJ databases">
        <authorList>
            <person name="Moran M.A."/>
            <person name="Kjelleberg S."/>
            <person name="Egan S."/>
            <person name="Saunders N."/>
            <person name="Thomas T."/>
            <person name="Ferriera S."/>
            <person name="Johnson J."/>
            <person name="Kravitz S."/>
            <person name="Halpern A."/>
            <person name="Remington K."/>
            <person name="Beeson K."/>
            <person name="Tran B."/>
            <person name="Rogers Y.-H."/>
            <person name="Friedman R."/>
            <person name="Venter J.C."/>
        </authorList>
    </citation>
    <scope>NUCLEOTIDE SEQUENCE [LARGE SCALE GENOMIC DNA]</scope>
    <source>
        <strain evidence="2 3">D2</strain>
    </source>
</reference>
<dbReference type="InterPro" id="IPR037523">
    <property type="entry name" value="VOC_core"/>
</dbReference>
<dbReference type="EMBL" id="AAOH01000016">
    <property type="protein sequence ID" value="EAR26390.1"/>
    <property type="molecule type" value="Genomic_DNA"/>
</dbReference>
<comment type="caution">
    <text evidence="2">The sequence shown here is derived from an EMBL/GenBank/DDBJ whole genome shotgun (WGS) entry which is preliminary data.</text>
</comment>
<accession>A4CFV3</accession>
<dbReference type="STRING" id="87626.PTD2_00172"/>
<dbReference type="InterPro" id="IPR029068">
    <property type="entry name" value="Glyas_Bleomycin-R_OHBP_Dase"/>
</dbReference>
<feature type="domain" description="VOC" evidence="1">
    <location>
        <begin position="11"/>
        <end position="129"/>
    </location>
</feature>
<dbReference type="Proteomes" id="UP000006201">
    <property type="component" value="Unassembled WGS sequence"/>
</dbReference>
<proteinExistence type="predicted"/>
<dbReference type="SUPFAM" id="SSF54593">
    <property type="entry name" value="Glyoxalase/Bleomycin resistance protein/Dihydroxybiphenyl dioxygenase"/>
    <property type="match status" value="2"/>
</dbReference>
<evidence type="ECO:0000313" key="2">
    <source>
        <dbReference type="EMBL" id="EAR26390.1"/>
    </source>
</evidence>
<name>A4CFV3_9GAMM</name>
<evidence type="ECO:0000259" key="1">
    <source>
        <dbReference type="PROSITE" id="PS51819"/>
    </source>
</evidence>
<dbReference type="CDD" id="cd07247">
    <property type="entry name" value="SgaA_N_like"/>
    <property type="match status" value="2"/>
</dbReference>
<dbReference type="PROSITE" id="PS51819">
    <property type="entry name" value="VOC"/>
    <property type="match status" value="2"/>
</dbReference>
<gene>
    <name evidence="2" type="ORF">PTD2_00172</name>
</gene>
<evidence type="ECO:0000313" key="3">
    <source>
        <dbReference type="Proteomes" id="UP000006201"/>
    </source>
</evidence>
<dbReference type="Gene3D" id="3.10.180.10">
    <property type="entry name" value="2,3-Dihydroxybiphenyl 1,2-Dioxygenase, domain 1"/>
    <property type="match status" value="2"/>
</dbReference>
<dbReference type="RefSeq" id="WP_009840773.1">
    <property type="nucleotide sequence ID" value="NZ_CH959303.1"/>
</dbReference>
<dbReference type="AlphaFoldDB" id="A4CFV3"/>
<feature type="domain" description="VOC" evidence="1">
    <location>
        <begin position="143"/>
        <end position="258"/>
    </location>
</feature>
<dbReference type="OrthoDB" id="9793039at2"/>
<organism evidence="2 3">
    <name type="scientific">Pseudoalteromonas tunicata D2</name>
    <dbReference type="NCBI Taxonomy" id="87626"/>
    <lineage>
        <taxon>Bacteria</taxon>
        <taxon>Pseudomonadati</taxon>
        <taxon>Pseudomonadota</taxon>
        <taxon>Gammaproteobacteria</taxon>
        <taxon>Alteromonadales</taxon>
        <taxon>Pseudoalteromonadaceae</taxon>
        <taxon>Pseudoalteromonas</taxon>
    </lineage>
</organism>
<dbReference type="Pfam" id="PF00903">
    <property type="entry name" value="Glyoxalase"/>
    <property type="match status" value="2"/>
</dbReference>
<sequence length="261" mass="29390">MANFTSHIAGTFCWPELCTHNWQQGKKFYCELFGWGSDDQPIGPDTYYTMLQKEGLDIAAMYQMENDRIELEVPSHWLNYIAVDDVEAKVLKAQKLGAELLHGPHTVGDAGKMALLVEPEGAVFALWQGMLHPGSRKLKEPNTMCWNELASRNSANSQAFYCQLFDWQVEAVDMEGMAYIFFKQGNEKVAGMLEMNEQWSEIPPHWMTYFAVENCDEIAAQAQALGAVICVPPTDFKDVGRFSVLTDPQGADFSIIELMAK</sequence>
<dbReference type="PANTHER" id="PTHR33993">
    <property type="entry name" value="GLYOXALASE-RELATED"/>
    <property type="match status" value="1"/>
</dbReference>
<dbReference type="HOGENOM" id="CLU_069623_2_0_6"/>
<dbReference type="InterPro" id="IPR052164">
    <property type="entry name" value="Anthracycline_SecMetBiosynth"/>
</dbReference>
<dbReference type="InterPro" id="IPR004360">
    <property type="entry name" value="Glyas_Fos-R_dOase_dom"/>
</dbReference>
<dbReference type="eggNOG" id="COG3324">
    <property type="taxonomic scope" value="Bacteria"/>
</dbReference>